<evidence type="ECO:0000313" key="2">
    <source>
        <dbReference type="Proteomes" id="UP000428260"/>
    </source>
</evidence>
<accession>A0A6I6KBR1</accession>
<dbReference type="AlphaFoldDB" id="A0A6I6KBR1"/>
<sequence>MDENYQNKTLLFVLEQFRKKGYTFHFQVDEYGRFVVEKQVFFLPSEVELHEFHCFEAETDSANLSILYAVQTTTGIRGIFINTCGTEDPEKPRVWTCKFEGSFKFCESRESDKIQFLK</sequence>
<evidence type="ECO:0000313" key="1">
    <source>
        <dbReference type="EMBL" id="QGY47684.1"/>
    </source>
</evidence>
<name>A0A6I6KBR1_9BACT</name>
<gene>
    <name evidence="1" type="ORF">GM418_29665</name>
</gene>
<protein>
    <submittedName>
        <fullName evidence="1">Uncharacterized protein</fullName>
    </submittedName>
</protein>
<proteinExistence type="predicted"/>
<dbReference type="Proteomes" id="UP000428260">
    <property type="component" value="Chromosome"/>
</dbReference>
<dbReference type="EMBL" id="CP046401">
    <property type="protein sequence ID" value="QGY47684.1"/>
    <property type="molecule type" value="Genomic_DNA"/>
</dbReference>
<organism evidence="1 2">
    <name type="scientific">Maribellus comscasis</name>
    <dbReference type="NCBI Taxonomy" id="2681766"/>
    <lineage>
        <taxon>Bacteria</taxon>
        <taxon>Pseudomonadati</taxon>
        <taxon>Bacteroidota</taxon>
        <taxon>Bacteroidia</taxon>
        <taxon>Marinilabiliales</taxon>
        <taxon>Prolixibacteraceae</taxon>
        <taxon>Maribellus</taxon>
    </lineage>
</organism>
<dbReference type="KEGG" id="mcos:GM418_29665"/>
<keyword evidence="2" id="KW-1185">Reference proteome</keyword>
<dbReference type="RefSeq" id="WP_158871798.1">
    <property type="nucleotide sequence ID" value="NZ_CP046401.1"/>
</dbReference>
<reference evidence="1 2" key="1">
    <citation type="submission" date="2019-11" db="EMBL/GenBank/DDBJ databases">
        <authorList>
            <person name="Zheng R.K."/>
            <person name="Sun C.M."/>
        </authorList>
    </citation>
    <scope>NUCLEOTIDE SEQUENCE [LARGE SCALE GENOMIC DNA]</scope>
    <source>
        <strain evidence="1 2">WC007</strain>
    </source>
</reference>